<dbReference type="PRINTS" id="PR01301">
    <property type="entry name" value="RGSPROTEIN"/>
</dbReference>
<dbReference type="Pfam" id="PF00615">
    <property type="entry name" value="RGS"/>
    <property type="match status" value="1"/>
</dbReference>
<sequence>MQSVLILLLHQKHSPMEEKEYCNYQKQDEKPTDIKKHKFIKDLKSRCSYFLHHPASFGDSSSLLSAKADGVKVALKPTHEEVMTWAESLDNLLAHKYGLIAFRAFLKSEYNEEKIEFWLACEDYKKIKSSMKLASKAKKIYAEFIEPTSPKEINLDYYTKELIASNIQQPTYSCFDVAQNKVYGLMENNCYTRFLQSDIYKNLLNSSLDNHQTWILPFLNREDIRKAAFERDMAIFCLNGHSAKAYERHILA</sequence>
<dbReference type="Gene3D" id="1.10.196.10">
    <property type="match status" value="1"/>
</dbReference>
<name>K4FSD0_CALMI</name>
<evidence type="ECO:0000313" key="3">
    <source>
        <dbReference type="EMBL" id="AFK10570.1"/>
    </source>
</evidence>
<dbReference type="InterPro" id="IPR044926">
    <property type="entry name" value="RGS_subdomain_2"/>
</dbReference>
<organism evidence="3">
    <name type="scientific">Callorhinchus milii</name>
    <name type="common">Ghost shark</name>
    <dbReference type="NCBI Taxonomy" id="7868"/>
    <lineage>
        <taxon>Eukaryota</taxon>
        <taxon>Metazoa</taxon>
        <taxon>Chordata</taxon>
        <taxon>Craniata</taxon>
        <taxon>Vertebrata</taxon>
        <taxon>Chondrichthyes</taxon>
        <taxon>Holocephali</taxon>
        <taxon>Chimaeriformes</taxon>
        <taxon>Callorhinchidae</taxon>
        <taxon>Callorhinchus</taxon>
    </lineage>
</organism>
<dbReference type="KEGG" id="cmk:103180048"/>
<dbReference type="GeneID" id="103180048"/>
<evidence type="ECO:0000256" key="1">
    <source>
        <dbReference type="ARBA" id="ARBA00022700"/>
    </source>
</evidence>
<dbReference type="EMBL" id="JX052342">
    <property type="protein sequence ID" value="AFK10570.1"/>
    <property type="molecule type" value="mRNA"/>
</dbReference>
<reference evidence="3" key="1">
    <citation type="journal article" date="2012" name="PLoS ONE">
        <title>Sequencing and Analysis of Full-Length cDNAs, 5'-ESTs and 3'-ESTs from a Cartilaginous Fish, the Elephant Shark (Callorhinchus milii).</title>
        <authorList>
            <person name="Tan Y.Y."/>
            <person name="Kodzius R."/>
            <person name="Tay B.H."/>
            <person name="Tay A."/>
            <person name="Brenner S."/>
            <person name="Venkatesh B."/>
        </authorList>
    </citation>
    <scope>NUCLEOTIDE SEQUENCE</scope>
    <source>
        <tissue evidence="3">Gills</tissue>
    </source>
</reference>
<dbReference type="RefSeq" id="NP_001279095.1">
    <property type="nucleotide sequence ID" value="NM_001292166.1"/>
</dbReference>
<dbReference type="SUPFAM" id="SSF48097">
    <property type="entry name" value="Regulator of G-protein signaling, RGS"/>
    <property type="match status" value="1"/>
</dbReference>
<dbReference type="InterPro" id="IPR016137">
    <property type="entry name" value="RGS"/>
</dbReference>
<dbReference type="AlphaFoldDB" id="K4FSD0"/>
<dbReference type="OrthoDB" id="196547at2759"/>
<dbReference type="FunFam" id="1.10.196.10:FF:000001">
    <property type="entry name" value="Regulator of G-protein signaling 8"/>
    <property type="match status" value="1"/>
</dbReference>
<protein>
    <submittedName>
        <fullName evidence="3">Regulator of G-protein signaling 2</fullName>
    </submittedName>
</protein>
<dbReference type="InterPro" id="IPR024066">
    <property type="entry name" value="RGS_subdom1/3"/>
</dbReference>
<dbReference type="PANTHER" id="PTHR10845:SF254">
    <property type="entry name" value="RGS DOMAIN-CONTAINING PROTEIN-RELATED"/>
    <property type="match status" value="1"/>
</dbReference>
<dbReference type="InterPro" id="IPR036305">
    <property type="entry name" value="RGS_sf"/>
</dbReference>
<dbReference type="FunFam" id="1.10.167.10:FF:000001">
    <property type="entry name" value="Putative regulator of g-protein signaling 12"/>
    <property type="match status" value="1"/>
</dbReference>
<accession>K4FSD0</accession>
<keyword evidence="1" id="KW-0734">Signal transduction inhibitor</keyword>
<feature type="domain" description="RGS" evidence="2">
    <location>
        <begin position="88"/>
        <end position="204"/>
    </location>
</feature>
<evidence type="ECO:0000259" key="2">
    <source>
        <dbReference type="PROSITE" id="PS50132"/>
    </source>
</evidence>
<proteinExistence type="evidence at transcript level"/>
<dbReference type="PROSITE" id="PS50132">
    <property type="entry name" value="RGS"/>
    <property type="match status" value="1"/>
</dbReference>
<dbReference type="GO" id="GO:0009968">
    <property type="term" value="P:negative regulation of signal transduction"/>
    <property type="evidence" value="ECO:0007669"/>
    <property type="project" value="UniProtKB-KW"/>
</dbReference>
<dbReference type="SMART" id="SM00315">
    <property type="entry name" value="RGS"/>
    <property type="match status" value="1"/>
</dbReference>
<dbReference type="Gene3D" id="1.10.167.10">
    <property type="entry name" value="Regulator of G-protein Signalling 4, domain 2"/>
    <property type="match status" value="1"/>
</dbReference>
<dbReference type="PANTHER" id="PTHR10845">
    <property type="entry name" value="REGULATOR OF G PROTEIN SIGNALING"/>
    <property type="match status" value="1"/>
</dbReference>